<sequence>MTDKNPREALKSAERRNFLKLTGQGAFTAALVAGAAGTLWSDEAVAQTAKEEKEREAAAAHTMTIATAYVLGASRSYPIMQLDFKENIQNATSGKVYVKLAPGGQLGAGGALAQKVQGGTIQVAQHSLSNFAPFASAVDLINMPYFCGSNQRFTNLVTSGAWKSEVHPKIEASGFKALFYVVIDPRVVAVRRGGNKVLTPGDLAGVKFRVPGSKMLQQYYRMVGANPTPVAWGETPSAIKQGVADALDPSVGALYVFGFKDILSHVTFTQAVPDSQVYSCNLEWFNSLPGDVQEGIEFASAITAQQNLAKVPAARAYAMAELRKSGVEFHTLSDDQLAEWQEAGGYQRTEWDEFKVELAGSMDTFAKLEEAAGTMGRYYVHDA</sequence>
<dbReference type="FunFam" id="3.40.190.170:FF:000003">
    <property type="entry name" value="Lactate-binding periplasmic protein TTHA0766"/>
    <property type="match status" value="1"/>
</dbReference>
<dbReference type="CDD" id="cd13603">
    <property type="entry name" value="PBP2_TRAP_Siap_TeaA_like"/>
    <property type="match status" value="1"/>
</dbReference>
<dbReference type="EMBL" id="SJST01000006">
    <property type="protein sequence ID" value="TCD13167.1"/>
    <property type="molecule type" value="Genomic_DNA"/>
</dbReference>
<dbReference type="RefSeq" id="WP_131570110.1">
    <property type="nucleotide sequence ID" value="NZ_JAINFK010000005.1"/>
</dbReference>
<keyword evidence="1" id="KW-0732">Signal</keyword>
<dbReference type="InterPro" id="IPR018389">
    <property type="entry name" value="DctP_fam"/>
</dbReference>
<keyword evidence="3" id="KW-1185">Reference proteome</keyword>
<gene>
    <name evidence="2" type="ORF">E0D97_14275</name>
</gene>
<dbReference type="PANTHER" id="PTHR33376:SF5">
    <property type="entry name" value="EXTRACYTOPLASMIC SOLUTE RECEPTOR PROTEIN"/>
    <property type="match status" value="1"/>
</dbReference>
<name>A0A4R0PAE1_9HYPH</name>
<dbReference type="InterPro" id="IPR019546">
    <property type="entry name" value="TAT_signal_bac_arc"/>
</dbReference>
<dbReference type="Gene3D" id="3.40.190.170">
    <property type="entry name" value="Bacterial extracellular solute-binding protein, family 7"/>
    <property type="match status" value="1"/>
</dbReference>
<reference evidence="2 3" key="1">
    <citation type="journal article" date="2015" name="Antonie Van Leeuwenhoek">
        <title>Oricola cellulosilytica gen. nov., sp. nov., a cellulose-degrading bacterium of the family Phyllobacteriaceae isolated from surface seashore water, and emended descriptions of Mesorhizobium loti and Phyllobacterium myrsinacearum.</title>
        <authorList>
            <person name="Hameed A."/>
            <person name="Shahina M."/>
            <person name="Lai W.A."/>
            <person name="Lin S.Y."/>
            <person name="Young L.S."/>
            <person name="Liu Y.C."/>
            <person name="Hsu Y.H."/>
            <person name="Young C.C."/>
        </authorList>
    </citation>
    <scope>NUCLEOTIDE SEQUENCE [LARGE SCALE GENOMIC DNA]</scope>
    <source>
        <strain evidence="2 3">KCTC 52183</strain>
    </source>
</reference>
<comment type="caution">
    <text evidence="2">The sequence shown here is derived from an EMBL/GenBank/DDBJ whole genome shotgun (WGS) entry which is preliminary data.</text>
</comment>
<evidence type="ECO:0000313" key="3">
    <source>
        <dbReference type="Proteomes" id="UP000291301"/>
    </source>
</evidence>
<accession>A0A4R0PAE1</accession>
<dbReference type="NCBIfam" id="NF037995">
    <property type="entry name" value="TRAP_S1"/>
    <property type="match status" value="1"/>
</dbReference>
<dbReference type="InterPro" id="IPR038404">
    <property type="entry name" value="TRAP_DctP_sf"/>
</dbReference>
<dbReference type="InterPro" id="IPR006311">
    <property type="entry name" value="TAT_signal"/>
</dbReference>
<dbReference type="AlphaFoldDB" id="A0A4R0PAE1"/>
<dbReference type="PROSITE" id="PS51318">
    <property type="entry name" value="TAT"/>
    <property type="match status" value="1"/>
</dbReference>
<organism evidence="2 3">
    <name type="scientific">Oricola cellulosilytica</name>
    <dbReference type="NCBI Taxonomy" id="1429082"/>
    <lineage>
        <taxon>Bacteria</taxon>
        <taxon>Pseudomonadati</taxon>
        <taxon>Pseudomonadota</taxon>
        <taxon>Alphaproteobacteria</taxon>
        <taxon>Hyphomicrobiales</taxon>
        <taxon>Ahrensiaceae</taxon>
        <taxon>Oricola</taxon>
    </lineage>
</organism>
<dbReference type="NCBIfam" id="TIGR01409">
    <property type="entry name" value="TAT_signal_seq"/>
    <property type="match status" value="1"/>
</dbReference>
<evidence type="ECO:0000313" key="2">
    <source>
        <dbReference type="EMBL" id="TCD13167.1"/>
    </source>
</evidence>
<dbReference type="PANTHER" id="PTHR33376">
    <property type="match status" value="1"/>
</dbReference>
<dbReference type="Pfam" id="PF03480">
    <property type="entry name" value="DctP"/>
    <property type="match status" value="1"/>
</dbReference>
<protein>
    <submittedName>
        <fullName evidence="2">TRAP transporter substrate-binding protein</fullName>
    </submittedName>
</protein>
<dbReference type="OrthoDB" id="9776801at2"/>
<proteinExistence type="predicted"/>
<evidence type="ECO:0000256" key="1">
    <source>
        <dbReference type="ARBA" id="ARBA00022729"/>
    </source>
</evidence>
<dbReference type="Proteomes" id="UP000291301">
    <property type="component" value="Unassembled WGS sequence"/>
</dbReference>
<dbReference type="GO" id="GO:0055085">
    <property type="term" value="P:transmembrane transport"/>
    <property type="evidence" value="ECO:0007669"/>
    <property type="project" value="InterPro"/>
</dbReference>